<feature type="domain" description="SGNH hydrolase-type esterase" evidence="2">
    <location>
        <begin position="531"/>
        <end position="709"/>
    </location>
</feature>
<feature type="signal peptide" evidence="1">
    <location>
        <begin position="1"/>
        <end position="19"/>
    </location>
</feature>
<dbReference type="EMBL" id="CP036525">
    <property type="protein sequence ID" value="QDT05655.1"/>
    <property type="molecule type" value="Genomic_DNA"/>
</dbReference>
<sequence precursor="true">MIRTVSLLLLFVCVSPVWAQSDQTELQLTLPPQVYAVAGLPTSIYFDNVVLTQSPQDYRFEVTCDVGSTEDRRWTVTPTNQDAGDHPLQVSVYTADDKLVESKSSVLGVTADRAHPTEPPMQLLIIGDSLTHATQYPNEIARLLTPNHPWKMLGTHLTTSAKPGVAHEGFGGWTWSSFTSKYEPNPDGSVQKRSSPFVFLNDDSEPELDVDRYFAEDGHDQLPTHVVIMLGINDCFHAPSDNDAAIDATIDRMFSHADRLLAAIQSAAPKADVGLCLTTPPNARQEAFQANYQDRYTRWGWKRIQHRLVQRQMQYVAAKSDSKIHIVPTQLNLDPVDGYPHNNGVHPNSTGYKQIGAAIHAWLCQQLERATWAYSADPLRPFWTGDSVEQEPVLFLQDADSDLARGSLLFPIQEIVSVQSSSGDITYENETDYRFTPGSREITIPAGSRIVTTSPAELRRPAKSQRFQLTHRDGNGEIMFGAKLEYHQLQTNVTYKTATKNWDLAMPTFDAGALPTTIKKLRDGDELSVVLLGDSISTGCNSSGWGHGAPYQPPYQDLLVDHLQAHYDTKVNLTNLSVGGQSTPWGITMIDQVVSHHPDLVILAFGMNDSAGRSATEFRQNTEAMIQKTRDAFPNSEFILIATMLGNRDWTRLNHDVFPEYRDQLAQLCEPGIALADMTSVWSEFMKRKKDSDLTGNGVNHPNDFGHRVYAQVLSTLLVE</sequence>
<dbReference type="KEGG" id="rlc:K227x_40570"/>
<accession>A0A517NEU8</accession>
<evidence type="ECO:0000313" key="4">
    <source>
        <dbReference type="Proteomes" id="UP000318538"/>
    </source>
</evidence>
<dbReference type="Pfam" id="PF13472">
    <property type="entry name" value="Lipase_GDSL_2"/>
    <property type="match status" value="2"/>
</dbReference>
<dbReference type="Gene3D" id="3.40.50.1110">
    <property type="entry name" value="SGNH hydrolase"/>
    <property type="match status" value="2"/>
</dbReference>
<organism evidence="3 4">
    <name type="scientific">Rubripirellula lacrimiformis</name>
    <dbReference type="NCBI Taxonomy" id="1930273"/>
    <lineage>
        <taxon>Bacteria</taxon>
        <taxon>Pseudomonadati</taxon>
        <taxon>Planctomycetota</taxon>
        <taxon>Planctomycetia</taxon>
        <taxon>Pirellulales</taxon>
        <taxon>Pirellulaceae</taxon>
        <taxon>Rubripirellula</taxon>
    </lineage>
</organism>
<dbReference type="SUPFAM" id="SSF52266">
    <property type="entry name" value="SGNH hydrolase"/>
    <property type="match status" value="2"/>
</dbReference>
<dbReference type="GO" id="GO:0004622">
    <property type="term" value="F:phosphatidylcholine lysophospholipase activity"/>
    <property type="evidence" value="ECO:0007669"/>
    <property type="project" value="TreeGrafter"/>
</dbReference>
<feature type="domain" description="SGNH hydrolase-type esterase" evidence="2">
    <location>
        <begin position="126"/>
        <end position="353"/>
    </location>
</feature>
<dbReference type="AlphaFoldDB" id="A0A517NEU8"/>
<dbReference type="CDD" id="cd00229">
    <property type="entry name" value="SGNH_hydrolase"/>
    <property type="match status" value="2"/>
</dbReference>
<keyword evidence="3" id="KW-0378">Hydrolase</keyword>
<protein>
    <submittedName>
        <fullName evidence="3">GDSL-like Lipase/Acylhydrolase</fullName>
    </submittedName>
</protein>
<dbReference type="OrthoDB" id="388542at2"/>
<dbReference type="InterPro" id="IPR051532">
    <property type="entry name" value="Ester_Hydrolysis_Enzymes"/>
</dbReference>
<feature type="chain" id="PRO_5021823813" evidence="1">
    <location>
        <begin position="20"/>
        <end position="720"/>
    </location>
</feature>
<evidence type="ECO:0000259" key="2">
    <source>
        <dbReference type="Pfam" id="PF13472"/>
    </source>
</evidence>
<keyword evidence="1" id="KW-0732">Signal</keyword>
<dbReference type="PANTHER" id="PTHR30383">
    <property type="entry name" value="THIOESTERASE 1/PROTEASE 1/LYSOPHOSPHOLIPASE L1"/>
    <property type="match status" value="1"/>
</dbReference>
<dbReference type="InterPro" id="IPR036514">
    <property type="entry name" value="SGNH_hydro_sf"/>
</dbReference>
<dbReference type="Proteomes" id="UP000318538">
    <property type="component" value="Chromosome"/>
</dbReference>
<evidence type="ECO:0000313" key="3">
    <source>
        <dbReference type="EMBL" id="QDT05655.1"/>
    </source>
</evidence>
<reference evidence="3 4" key="1">
    <citation type="submission" date="2019-02" db="EMBL/GenBank/DDBJ databases">
        <title>Deep-cultivation of Planctomycetes and their phenomic and genomic characterization uncovers novel biology.</title>
        <authorList>
            <person name="Wiegand S."/>
            <person name="Jogler M."/>
            <person name="Boedeker C."/>
            <person name="Pinto D."/>
            <person name="Vollmers J."/>
            <person name="Rivas-Marin E."/>
            <person name="Kohn T."/>
            <person name="Peeters S.H."/>
            <person name="Heuer A."/>
            <person name="Rast P."/>
            <person name="Oberbeckmann S."/>
            <person name="Bunk B."/>
            <person name="Jeske O."/>
            <person name="Meyerdierks A."/>
            <person name="Storesund J.E."/>
            <person name="Kallscheuer N."/>
            <person name="Luecker S."/>
            <person name="Lage O.M."/>
            <person name="Pohl T."/>
            <person name="Merkel B.J."/>
            <person name="Hornburger P."/>
            <person name="Mueller R.-W."/>
            <person name="Bruemmer F."/>
            <person name="Labrenz M."/>
            <person name="Spormann A.M."/>
            <person name="Op den Camp H."/>
            <person name="Overmann J."/>
            <person name="Amann R."/>
            <person name="Jetten M.S.M."/>
            <person name="Mascher T."/>
            <person name="Medema M.H."/>
            <person name="Devos D.P."/>
            <person name="Kaster A.-K."/>
            <person name="Ovreas L."/>
            <person name="Rohde M."/>
            <person name="Galperin M.Y."/>
            <person name="Jogler C."/>
        </authorList>
    </citation>
    <scope>NUCLEOTIDE SEQUENCE [LARGE SCALE GENOMIC DNA]</scope>
    <source>
        <strain evidence="3 4">K22_7</strain>
    </source>
</reference>
<evidence type="ECO:0000256" key="1">
    <source>
        <dbReference type="SAM" id="SignalP"/>
    </source>
</evidence>
<dbReference type="RefSeq" id="WP_145171889.1">
    <property type="nucleotide sequence ID" value="NZ_CP036525.1"/>
</dbReference>
<name>A0A517NEU8_9BACT</name>
<dbReference type="InterPro" id="IPR013830">
    <property type="entry name" value="SGNH_hydro"/>
</dbReference>
<gene>
    <name evidence="3" type="ORF">K227x_40570</name>
</gene>
<keyword evidence="4" id="KW-1185">Reference proteome</keyword>
<proteinExistence type="predicted"/>
<dbReference type="PANTHER" id="PTHR30383:SF5">
    <property type="entry name" value="SGNH HYDROLASE-TYPE ESTERASE DOMAIN-CONTAINING PROTEIN"/>
    <property type="match status" value="1"/>
</dbReference>